<organism evidence="9 10">
    <name type="scientific">Metabacillus litoralis</name>
    <dbReference type="NCBI Taxonomy" id="152268"/>
    <lineage>
        <taxon>Bacteria</taxon>
        <taxon>Bacillati</taxon>
        <taxon>Bacillota</taxon>
        <taxon>Bacilli</taxon>
        <taxon>Bacillales</taxon>
        <taxon>Bacillaceae</taxon>
        <taxon>Metabacillus</taxon>
    </lineage>
</organism>
<feature type="transmembrane region" description="Helical" evidence="8">
    <location>
        <begin position="40"/>
        <end position="63"/>
    </location>
</feature>
<comment type="similarity">
    <text evidence="2">Belongs to the MreD family.</text>
</comment>
<keyword evidence="10" id="KW-1185">Reference proteome</keyword>
<reference evidence="10" key="1">
    <citation type="submission" date="2016-04" db="EMBL/GenBank/DDBJ databases">
        <authorList>
            <person name="Lyu Z."/>
            <person name="Lyu W."/>
        </authorList>
    </citation>
    <scope>NUCLEOTIDE SEQUENCE [LARGE SCALE GENOMIC DNA]</scope>
    <source>
        <strain evidence="10">C44</strain>
    </source>
</reference>
<protein>
    <submittedName>
        <fullName evidence="9">Rod shape-determining protein MreD</fullName>
    </submittedName>
</protein>
<feature type="transmembrane region" description="Helical" evidence="8">
    <location>
        <begin position="132"/>
        <end position="156"/>
    </location>
</feature>
<comment type="subcellular location">
    <subcellularLocation>
        <location evidence="1">Cell membrane</location>
        <topology evidence="1">Multi-pass membrane protein</topology>
    </subcellularLocation>
</comment>
<proteinExistence type="inferred from homology"/>
<keyword evidence="6 8" id="KW-1133">Transmembrane helix</keyword>
<dbReference type="GO" id="GO:0008360">
    <property type="term" value="P:regulation of cell shape"/>
    <property type="evidence" value="ECO:0007669"/>
    <property type="project" value="UniProtKB-KW"/>
</dbReference>
<evidence type="ECO:0000256" key="5">
    <source>
        <dbReference type="ARBA" id="ARBA00022960"/>
    </source>
</evidence>
<dbReference type="EMBL" id="LWSG01000023">
    <property type="protein sequence ID" value="OAS84926.1"/>
    <property type="molecule type" value="Genomic_DNA"/>
</dbReference>
<evidence type="ECO:0000256" key="1">
    <source>
        <dbReference type="ARBA" id="ARBA00004651"/>
    </source>
</evidence>
<dbReference type="InterPro" id="IPR007227">
    <property type="entry name" value="Cell_shape_determining_MreD"/>
</dbReference>
<feature type="transmembrane region" description="Helical" evidence="8">
    <location>
        <begin position="69"/>
        <end position="89"/>
    </location>
</feature>
<keyword evidence="4 8" id="KW-0812">Transmembrane</keyword>
<gene>
    <name evidence="9" type="ORF">A6K24_05285</name>
</gene>
<dbReference type="Pfam" id="PF04093">
    <property type="entry name" value="MreD"/>
    <property type="match status" value="1"/>
</dbReference>
<sequence length="172" mass="19876">MRRFILPFLLFFIFISESIFAHLVHIPFALEDQLYIPRFMLIACIFVTVYLTRTQGMLFGIVFGLLHDIVYIEVIGIYLFSYGILAYLINKAMKVLHGNALIVLFLTILSIAVLEFYVYGMNYLIGTTKMSLYHFTTLRLLPTLALNSVVAILLIYPMKKFLTKIKIDESDD</sequence>
<dbReference type="Proteomes" id="UP000078534">
    <property type="component" value="Unassembled WGS sequence"/>
</dbReference>
<evidence type="ECO:0000313" key="10">
    <source>
        <dbReference type="Proteomes" id="UP000078534"/>
    </source>
</evidence>
<evidence type="ECO:0000256" key="7">
    <source>
        <dbReference type="ARBA" id="ARBA00023136"/>
    </source>
</evidence>
<feature type="transmembrane region" description="Helical" evidence="8">
    <location>
        <begin position="6"/>
        <end position="28"/>
    </location>
</feature>
<evidence type="ECO:0000256" key="2">
    <source>
        <dbReference type="ARBA" id="ARBA00007776"/>
    </source>
</evidence>
<dbReference type="AlphaFoldDB" id="A0A179ST00"/>
<evidence type="ECO:0000256" key="8">
    <source>
        <dbReference type="SAM" id="Phobius"/>
    </source>
</evidence>
<evidence type="ECO:0000256" key="3">
    <source>
        <dbReference type="ARBA" id="ARBA00022475"/>
    </source>
</evidence>
<dbReference type="STRING" id="152268.A6K24_05285"/>
<keyword evidence="7 8" id="KW-0472">Membrane</keyword>
<feature type="transmembrane region" description="Helical" evidence="8">
    <location>
        <begin position="101"/>
        <end position="120"/>
    </location>
</feature>
<evidence type="ECO:0000256" key="4">
    <source>
        <dbReference type="ARBA" id="ARBA00022692"/>
    </source>
</evidence>
<keyword evidence="3" id="KW-1003">Cell membrane</keyword>
<dbReference type="NCBIfam" id="TIGR03426">
    <property type="entry name" value="shape_MreD"/>
    <property type="match status" value="1"/>
</dbReference>
<dbReference type="RefSeq" id="WP_066334305.1">
    <property type="nucleotide sequence ID" value="NZ_LWSG01000023.1"/>
</dbReference>
<accession>A0A179ST00</accession>
<keyword evidence="5" id="KW-0133">Cell shape</keyword>
<name>A0A179ST00_9BACI</name>
<evidence type="ECO:0000313" key="9">
    <source>
        <dbReference type="EMBL" id="OAS84926.1"/>
    </source>
</evidence>
<comment type="caution">
    <text evidence="9">The sequence shown here is derived from an EMBL/GenBank/DDBJ whole genome shotgun (WGS) entry which is preliminary data.</text>
</comment>
<evidence type="ECO:0000256" key="6">
    <source>
        <dbReference type="ARBA" id="ARBA00022989"/>
    </source>
</evidence>
<dbReference type="GO" id="GO:0005886">
    <property type="term" value="C:plasma membrane"/>
    <property type="evidence" value="ECO:0007669"/>
    <property type="project" value="UniProtKB-SubCell"/>
</dbReference>